<evidence type="ECO:0000256" key="1">
    <source>
        <dbReference type="SAM" id="Phobius"/>
    </source>
</evidence>
<proteinExistence type="predicted"/>
<feature type="transmembrane region" description="Helical" evidence="1">
    <location>
        <begin position="58"/>
        <end position="79"/>
    </location>
</feature>
<accession>A0A2H0BED3</accession>
<evidence type="ECO:0000313" key="2">
    <source>
        <dbReference type="EMBL" id="PIP55949.1"/>
    </source>
</evidence>
<dbReference type="EMBL" id="PCST01000007">
    <property type="protein sequence ID" value="PIP55949.1"/>
    <property type="molecule type" value="Genomic_DNA"/>
</dbReference>
<organism evidence="2 3">
    <name type="scientific">Candidatus Zambryskibacteria bacterium CG22_combo_CG10-13_8_21_14_all_42_17</name>
    <dbReference type="NCBI Taxonomy" id="1975118"/>
    <lineage>
        <taxon>Bacteria</taxon>
        <taxon>Candidatus Zambryskiibacteriota</taxon>
    </lineage>
</organism>
<name>A0A2H0BED3_9BACT</name>
<comment type="caution">
    <text evidence="2">The sequence shown here is derived from an EMBL/GenBank/DDBJ whole genome shotgun (WGS) entry which is preliminary data.</text>
</comment>
<gene>
    <name evidence="2" type="ORF">COX06_00575</name>
</gene>
<protein>
    <submittedName>
        <fullName evidence="2">Uncharacterized protein</fullName>
    </submittedName>
</protein>
<dbReference type="AlphaFoldDB" id="A0A2H0BED3"/>
<evidence type="ECO:0000313" key="3">
    <source>
        <dbReference type="Proteomes" id="UP000229794"/>
    </source>
</evidence>
<dbReference type="Proteomes" id="UP000229794">
    <property type="component" value="Unassembled WGS sequence"/>
</dbReference>
<reference evidence="2 3" key="1">
    <citation type="submission" date="2017-09" db="EMBL/GenBank/DDBJ databases">
        <title>Depth-based differentiation of microbial function through sediment-hosted aquifers and enrichment of novel symbionts in the deep terrestrial subsurface.</title>
        <authorList>
            <person name="Probst A.J."/>
            <person name="Ladd B."/>
            <person name="Jarett J.K."/>
            <person name="Geller-Mcgrath D.E."/>
            <person name="Sieber C.M."/>
            <person name="Emerson J.B."/>
            <person name="Anantharaman K."/>
            <person name="Thomas B.C."/>
            <person name="Malmstrom R."/>
            <person name="Stieglmeier M."/>
            <person name="Klingl A."/>
            <person name="Woyke T."/>
            <person name="Ryan C.M."/>
            <person name="Banfield J.F."/>
        </authorList>
    </citation>
    <scope>NUCLEOTIDE SEQUENCE [LARGE SCALE GENOMIC DNA]</scope>
    <source>
        <strain evidence="2">CG22_combo_CG10-13_8_21_14_all_42_17</strain>
    </source>
</reference>
<sequence>MTRRLLWSVIIFISIMVLPFWIYIPVLFAVIVFVPFFWEGILFTFLIEVVHNSGIEFFSLLSSPLVISVLVALIILLPIRDRIRTYA</sequence>
<keyword evidence="1" id="KW-0812">Transmembrane</keyword>
<feature type="transmembrane region" description="Helical" evidence="1">
    <location>
        <begin position="5"/>
        <end position="38"/>
    </location>
</feature>
<keyword evidence="1" id="KW-0472">Membrane</keyword>
<keyword evidence="1" id="KW-1133">Transmembrane helix</keyword>